<proteinExistence type="predicted"/>
<gene>
    <name evidence="1" type="ORF">BDR25DRAFT_320881</name>
</gene>
<evidence type="ECO:0000313" key="2">
    <source>
        <dbReference type="Proteomes" id="UP000799755"/>
    </source>
</evidence>
<organism evidence="1 2">
    <name type="scientific">Lindgomyces ingoldianus</name>
    <dbReference type="NCBI Taxonomy" id="673940"/>
    <lineage>
        <taxon>Eukaryota</taxon>
        <taxon>Fungi</taxon>
        <taxon>Dikarya</taxon>
        <taxon>Ascomycota</taxon>
        <taxon>Pezizomycotina</taxon>
        <taxon>Dothideomycetes</taxon>
        <taxon>Pleosporomycetidae</taxon>
        <taxon>Pleosporales</taxon>
        <taxon>Lindgomycetaceae</taxon>
        <taxon>Lindgomyces</taxon>
    </lineage>
</organism>
<accession>A0ACB6REH0</accession>
<evidence type="ECO:0000313" key="1">
    <source>
        <dbReference type="EMBL" id="KAF2477644.1"/>
    </source>
</evidence>
<name>A0ACB6REH0_9PLEO</name>
<reference evidence="1" key="1">
    <citation type="journal article" date="2020" name="Stud. Mycol.">
        <title>101 Dothideomycetes genomes: a test case for predicting lifestyles and emergence of pathogens.</title>
        <authorList>
            <person name="Haridas S."/>
            <person name="Albert R."/>
            <person name="Binder M."/>
            <person name="Bloem J."/>
            <person name="Labutti K."/>
            <person name="Salamov A."/>
            <person name="Andreopoulos B."/>
            <person name="Baker S."/>
            <person name="Barry K."/>
            <person name="Bills G."/>
            <person name="Bluhm B."/>
            <person name="Cannon C."/>
            <person name="Castanera R."/>
            <person name="Culley D."/>
            <person name="Daum C."/>
            <person name="Ezra D."/>
            <person name="Gonzalez J."/>
            <person name="Henrissat B."/>
            <person name="Kuo A."/>
            <person name="Liang C."/>
            <person name="Lipzen A."/>
            <person name="Lutzoni F."/>
            <person name="Magnuson J."/>
            <person name="Mondo S."/>
            <person name="Nolan M."/>
            <person name="Ohm R."/>
            <person name="Pangilinan J."/>
            <person name="Park H.-J."/>
            <person name="Ramirez L."/>
            <person name="Alfaro M."/>
            <person name="Sun H."/>
            <person name="Tritt A."/>
            <person name="Yoshinaga Y."/>
            <person name="Zwiers L.-H."/>
            <person name="Turgeon B."/>
            <person name="Goodwin S."/>
            <person name="Spatafora J."/>
            <person name="Crous P."/>
            <person name="Grigoriev I."/>
        </authorList>
    </citation>
    <scope>NUCLEOTIDE SEQUENCE</scope>
    <source>
        <strain evidence="1">ATCC 200398</strain>
    </source>
</reference>
<keyword evidence="2" id="KW-1185">Reference proteome</keyword>
<dbReference type="Proteomes" id="UP000799755">
    <property type="component" value="Unassembled WGS sequence"/>
</dbReference>
<protein>
    <submittedName>
        <fullName evidence="1">Cytochrome P450</fullName>
    </submittedName>
</protein>
<sequence>MSWFEPTFILQTRYITGARKIITSGYEKLEQYRDSPFVVRRYDVDISVLPNKYLNELRLYPNTKLSGVKAQVKNLVDKWTYTTLMIESNLHIRVLQNKLTAELAKYLDIAKTELNHGWPLDIPQPDDWIEVDMQQMMRMLVGRMSAKIFLGHPACRNMEWLKLSIDFSIDMFTAAFMLRMFPPWLHPIVAWLVPARYRVRRNLKTAERIIGPLMDKHRDALKRKAAGESIEEDDTLLNWMMDNGNEKENRLFEMATRQSILTLASIHTTSMGVANMLFDLCAHPEWFPVLREEIQQVEKELGKLGEREGAGAKQWLPKLEKMDSFFVESQRFNPPILLAPQRLAVVPITLKDGTHIPAGTRIACANWNILNDPSTTPSPDTFDPMRSYRKRHESGEFNKHLAGQTDKDNLSFGHGKQACPGRYFAVGEIKMILARLLVEFEFKYPKGKGRPSNFYADENVFPDPWARLLMRKRREACQACGRS</sequence>
<comment type="caution">
    <text evidence="1">The sequence shown here is derived from an EMBL/GenBank/DDBJ whole genome shotgun (WGS) entry which is preliminary data.</text>
</comment>
<dbReference type="EMBL" id="MU003492">
    <property type="protein sequence ID" value="KAF2477644.1"/>
    <property type="molecule type" value="Genomic_DNA"/>
</dbReference>